<organism evidence="1 2">
    <name type="scientific">Stylosanthes scabra</name>
    <dbReference type="NCBI Taxonomy" id="79078"/>
    <lineage>
        <taxon>Eukaryota</taxon>
        <taxon>Viridiplantae</taxon>
        <taxon>Streptophyta</taxon>
        <taxon>Embryophyta</taxon>
        <taxon>Tracheophyta</taxon>
        <taxon>Spermatophyta</taxon>
        <taxon>Magnoliopsida</taxon>
        <taxon>eudicotyledons</taxon>
        <taxon>Gunneridae</taxon>
        <taxon>Pentapetalae</taxon>
        <taxon>rosids</taxon>
        <taxon>fabids</taxon>
        <taxon>Fabales</taxon>
        <taxon>Fabaceae</taxon>
        <taxon>Papilionoideae</taxon>
        <taxon>50 kb inversion clade</taxon>
        <taxon>dalbergioids sensu lato</taxon>
        <taxon>Dalbergieae</taxon>
        <taxon>Pterocarpus clade</taxon>
        <taxon>Stylosanthes</taxon>
    </lineage>
</organism>
<evidence type="ECO:0000313" key="2">
    <source>
        <dbReference type="Proteomes" id="UP001341840"/>
    </source>
</evidence>
<evidence type="ECO:0000313" key="1">
    <source>
        <dbReference type="EMBL" id="MED6162822.1"/>
    </source>
</evidence>
<reference evidence="1 2" key="1">
    <citation type="journal article" date="2023" name="Plants (Basel)">
        <title>Bridging the Gap: Combining Genomics and Transcriptomics Approaches to Understand Stylosanthes scabra, an Orphan Legume from the Brazilian Caatinga.</title>
        <authorList>
            <person name="Ferreira-Neto J.R.C."/>
            <person name="da Silva M.D."/>
            <person name="Binneck E."/>
            <person name="de Melo N.F."/>
            <person name="da Silva R.H."/>
            <person name="de Melo A.L.T.M."/>
            <person name="Pandolfi V."/>
            <person name="Bustamante F.O."/>
            <person name="Brasileiro-Vidal A.C."/>
            <person name="Benko-Iseppon A.M."/>
        </authorList>
    </citation>
    <scope>NUCLEOTIDE SEQUENCE [LARGE SCALE GENOMIC DNA]</scope>
    <source>
        <tissue evidence="1">Leaves</tissue>
    </source>
</reference>
<name>A0ABU6UQ85_9FABA</name>
<accession>A0ABU6UQ85</accession>
<keyword evidence="2" id="KW-1185">Reference proteome</keyword>
<comment type="caution">
    <text evidence="1">The sequence shown here is derived from an EMBL/GenBank/DDBJ whole genome shotgun (WGS) entry which is preliminary data.</text>
</comment>
<proteinExistence type="predicted"/>
<dbReference type="Proteomes" id="UP001341840">
    <property type="component" value="Unassembled WGS sequence"/>
</dbReference>
<gene>
    <name evidence="1" type="ORF">PIB30_074125</name>
</gene>
<dbReference type="EMBL" id="JASCZI010121743">
    <property type="protein sequence ID" value="MED6162822.1"/>
    <property type="molecule type" value="Genomic_DNA"/>
</dbReference>
<protein>
    <submittedName>
        <fullName evidence="1">Uncharacterized protein</fullName>
    </submittedName>
</protein>
<sequence length="171" mass="20129">MATEARVSQRRFTETRCCCEKDASREEGHSMRGYFGYEDDHMRYFGEKLIIEEQDSDFWFAYEVEEQLKRLGVAKDDIAALWYKDLEYEEIEIGLQTLGLLRGLVELYVVHEGNDEGFPEIGWMDVGPNQHGERRYMMLLLVKMRLRCWGFRSGRCCCWVEVGVEVGDAHY</sequence>